<feature type="transmembrane region" description="Helical" evidence="1">
    <location>
        <begin position="6"/>
        <end position="33"/>
    </location>
</feature>
<sequence length="204" mass="22152">MNGAEWGALVIGGVGAATGIGSLVVATVAVRYAKRSAHHAGRSALHAGESAAEARHLREIEADRRAEEKEYRHEELAPNLPSAIDAAFKRDVNGGALYGSITLDRQYRVRAFGCAGESLTELALSSITPLNEAMEFVIEAWAPGQVRPRLVEIIFKFWPPVEGSGHQQVWSCGCGRPNGDSLGGDGHWERRVKVSYYSPENNVW</sequence>
<reference evidence="2" key="1">
    <citation type="submission" date="2020-11" db="EMBL/GenBank/DDBJ databases">
        <title>Sequencing the genomes of 1000 actinobacteria strains.</title>
        <authorList>
            <person name="Klenk H.-P."/>
        </authorList>
    </citation>
    <scope>NUCLEOTIDE SEQUENCE</scope>
    <source>
        <strain evidence="2">DSM 43175</strain>
    </source>
</reference>
<evidence type="ECO:0000313" key="2">
    <source>
        <dbReference type="EMBL" id="MBG6089830.1"/>
    </source>
</evidence>
<name>A0A931DGV1_9ACTN</name>
<evidence type="ECO:0000256" key="1">
    <source>
        <dbReference type="SAM" id="Phobius"/>
    </source>
</evidence>
<gene>
    <name evidence="2" type="ORF">IW256_003943</name>
</gene>
<keyword evidence="3" id="KW-1185">Reference proteome</keyword>
<dbReference type="Proteomes" id="UP000614047">
    <property type="component" value="Unassembled WGS sequence"/>
</dbReference>
<dbReference type="EMBL" id="JADOUA010000001">
    <property type="protein sequence ID" value="MBG6089830.1"/>
    <property type="molecule type" value="Genomic_DNA"/>
</dbReference>
<dbReference type="AlphaFoldDB" id="A0A931DGV1"/>
<dbReference type="RefSeq" id="WP_197012376.1">
    <property type="nucleotide sequence ID" value="NZ_BAABES010000010.1"/>
</dbReference>
<comment type="caution">
    <text evidence="2">The sequence shown here is derived from an EMBL/GenBank/DDBJ whole genome shotgun (WGS) entry which is preliminary data.</text>
</comment>
<evidence type="ECO:0000313" key="3">
    <source>
        <dbReference type="Proteomes" id="UP000614047"/>
    </source>
</evidence>
<protein>
    <submittedName>
        <fullName evidence="2">Uncharacterized protein</fullName>
    </submittedName>
</protein>
<keyword evidence="1" id="KW-0812">Transmembrane</keyword>
<keyword evidence="1" id="KW-1133">Transmembrane helix</keyword>
<keyword evidence="1" id="KW-0472">Membrane</keyword>
<proteinExistence type="predicted"/>
<accession>A0A931DGV1</accession>
<organism evidence="2 3">
    <name type="scientific">Actinomadura viridis</name>
    <dbReference type="NCBI Taxonomy" id="58110"/>
    <lineage>
        <taxon>Bacteria</taxon>
        <taxon>Bacillati</taxon>
        <taxon>Actinomycetota</taxon>
        <taxon>Actinomycetes</taxon>
        <taxon>Streptosporangiales</taxon>
        <taxon>Thermomonosporaceae</taxon>
        <taxon>Actinomadura</taxon>
    </lineage>
</organism>